<sequence>MSCKEVAEKANAMVDGEVSAWEAMQLKVHLAMCKGCGRFVDQIRTTDELTAAAALDDMMSEADDGRINAILAELNQARHQGG</sequence>
<proteinExistence type="predicted"/>
<gene>
    <name evidence="2" type="ORF">N5I32_16620</name>
</gene>
<name>A0ABT2NUI4_9RHOB</name>
<dbReference type="Proteomes" id="UP001205601">
    <property type="component" value="Unassembled WGS sequence"/>
</dbReference>
<evidence type="ECO:0000259" key="1">
    <source>
        <dbReference type="Pfam" id="PF13490"/>
    </source>
</evidence>
<dbReference type="EMBL" id="JAOCQF010000003">
    <property type="protein sequence ID" value="MCT8331145.1"/>
    <property type="molecule type" value="Genomic_DNA"/>
</dbReference>
<evidence type="ECO:0000313" key="2">
    <source>
        <dbReference type="EMBL" id="MCT8331145.1"/>
    </source>
</evidence>
<accession>A0ABT2NUI4</accession>
<dbReference type="InterPro" id="IPR041916">
    <property type="entry name" value="Anti_sigma_zinc_sf"/>
</dbReference>
<keyword evidence="3" id="KW-1185">Reference proteome</keyword>
<organism evidence="2 3">
    <name type="scientific">Albidovulum sediminis</name>
    <dbReference type="NCBI Taxonomy" id="3066345"/>
    <lineage>
        <taxon>Bacteria</taxon>
        <taxon>Pseudomonadati</taxon>
        <taxon>Pseudomonadota</taxon>
        <taxon>Alphaproteobacteria</taxon>
        <taxon>Rhodobacterales</taxon>
        <taxon>Paracoccaceae</taxon>
        <taxon>Albidovulum</taxon>
    </lineage>
</organism>
<dbReference type="Pfam" id="PF13490">
    <property type="entry name" value="zf-HC2"/>
    <property type="match status" value="1"/>
</dbReference>
<feature type="domain" description="Putative zinc-finger" evidence="1">
    <location>
        <begin position="3"/>
        <end position="36"/>
    </location>
</feature>
<dbReference type="Gene3D" id="1.10.10.1320">
    <property type="entry name" value="Anti-sigma factor, zinc-finger domain"/>
    <property type="match status" value="1"/>
</dbReference>
<protein>
    <submittedName>
        <fullName evidence="2">Zf-HC2 domain-containing protein</fullName>
    </submittedName>
</protein>
<reference evidence="3" key="1">
    <citation type="submission" date="2023-07" db="EMBL/GenBank/DDBJ databases">
        <title>Defluviimonas sediminis sp. nov., isolated from mangrove sediment.</title>
        <authorList>
            <person name="Liu L."/>
            <person name="Li J."/>
            <person name="Huang Y."/>
            <person name="Pan J."/>
            <person name="Li M."/>
        </authorList>
    </citation>
    <scope>NUCLEOTIDE SEQUENCE [LARGE SCALE GENOMIC DNA]</scope>
    <source>
        <strain evidence="3">FT324</strain>
    </source>
</reference>
<comment type="caution">
    <text evidence="2">The sequence shown here is derived from an EMBL/GenBank/DDBJ whole genome shotgun (WGS) entry which is preliminary data.</text>
</comment>
<evidence type="ECO:0000313" key="3">
    <source>
        <dbReference type="Proteomes" id="UP001205601"/>
    </source>
</evidence>
<dbReference type="InterPro" id="IPR027383">
    <property type="entry name" value="Znf_put"/>
</dbReference>